<reference evidence="1" key="1">
    <citation type="submission" date="2024-12" db="EMBL/GenBank/DDBJ databases">
        <title>Comparative genomics and development of molecular markers within Purpureocillium lilacinum and among Purpureocillium species.</title>
        <authorList>
            <person name="Yeh Z.-Y."/>
            <person name="Ni N.-T."/>
            <person name="Lo P.-H."/>
            <person name="Mushyakhwo K."/>
            <person name="Lin C.-F."/>
            <person name="Nai Y.-S."/>
        </authorList>
    </citation>
    <scope>NUCLEOTIDE SEQUENCE</scope>
    <source>
        <strain evidence="1">NCHU-NPUST-175</strain>
    </source>
</reference>
<comment type="caution">
    <text evidence="1">The sequence shown here is derived from an EMBL/GenBank/DDBJ whole genome shotgun (WGS) entry which is preliminary data.</text>
</comment>
<evidence type="ECO:0000313" key="2">
    <source>
        <dbReference type="Proteomes" id="UP001638806"/>
    </source>
</evidence>
<accession>A0ACC4DP68</accession>
<evidence type="ECO:0000313" key="1">
    <source>
        <dbReference type="EMBL" id="KAL3958084.1"/>
    </source>
</evidence>
<sequence length="563" mass="63383">MASGSIRAKAILACDTCRRRKSRCDGARPKCTHCRASGVDCIYRPTASVFETDLSVLTRLSDVEARIDALECRSPSHATPMAPGRRKSTALMGPPNLHTAASYKMLDGWPRLRLHLQQQDIRPMAHLKEIDSADPVLVSTTLHDSHAPHLPAGAILRTIEHTYRNAHELPPSLAYLFACSPNCYPENGTANLTGDPAHSIKLHSLSLEQLLLLSIGLGSLDDLPVHDCDAAALLEACFALVMQRQWLLYSKPEVQNLGILLAMAICLLHFWGRPYHCLGLLQSLGPLINHLALINRNDESSMECIKAYTLIHCVLESDILTELDAFPSQSQHTLNRYWPTPFDTTEVESNIPTGENDITPFIQGHLFLRDTLNRILHDLYSPDNANAAPHELGDLVDSYSTKLRQWSRGLPFDHQFARDITTFTMSRQSLSLRQELEYTIRPPDPVSVNLDNVPWVHESCRDCTESAALIVYMHHMRLDIGTDTERSYYNWCDVQLLFAVYLVLLQSKPVPTLTNIFQDPSEVDRLLDMVEMVLERVPFESLTIKNSLMLLRTERRGFESGLH</sequence>
<gene>
    <name evidence="1" type="ORF">ACCO45_008662</name>
</gene>
<dbReference type="Proteomes" id="UP001638806">
    <property type="component" value="Unassembled WGS sequence"/>
</dbReference>
<keyword evidence="2" id="KW-1185">Reference proteome</keyword>
<organism evidence="1 2">
    <name type="scientific">Purpureocillium lilacinum</name>
    <name type="common">Paecilomyces lilacinus</name>
    <dbReference type="NCBI Taxonomy" id="33203"/>
    <lineage>
        <taxon>Eukaryota</taxon>
        <taxon>Fungi</taxon>
        <taxon>Dikarya</taxon>
        <taxon>Ascomycota</taxon>
        <taxon>Pezizomycotina</taxon>
        <taxon>Sordariomycetes</taxon>
        <taxon>Hypocreomycetidae</taxon>
        <taxon>Hypocreales</taxon>
        <taxon>Ophiocordycipitaceae</taxon>
        <taxon>Purpureocillium</taxon>
    </lineage>
</organism>
<name>A0ACC4DP68_PURLI</name>
<dbReference type="EMBL" id="JBGNUJ010000007">
    <property type="protein sequence ID" value="KAL3958084.1"/>
    <property type="molecule type" value="Genomic_DNA"/>
</dbReference>
<protein>
    <submittedName>
        <fullName evidence="1">Uncharacterized protein</fullName>
    </submittedName>
</protein>
<proteinExistence type="predicted"/>